<sequence length="667" mass="74542">MYRIPLPLPPSAADASATWLTEDEYNMFSIHKQTKSSAASTKKRKAMEGADTAHSVAVKHPETEPASLSSCWDDVLHAKKSLIPVEDHAVYLELKQRKITAQKVGMPAILALSDAERDTIDRIDAVVVNERRDFQKHFERLAKRELVVLTTLPEAVDKKVHEELRRRCDLAKAAYPRHYTPTSQLEFKEAAYDVAAPKHTAKALVIPGSSKPLHALPATPSSTTSIPDDVVRATLSSPWLPSPVVSLDPAVAPLMHAHKCKVVLTTSTLATLFDNHNGHFHRAFKIPVTVTDQRQVYMDKPLVLAKWSGRAMSTKYSRRLLTKWLDSPSSVATPTANTDTDDKARTYHVWEFASTRVLVRSSLHGPKAQPVTMHAKMDYQWSLQPEQVTERDRAHIWLHSWMRGNARIVFGHFHGTDHRVSVTEETVASVVSVEENPFTKFQLVHEILHHVTELPPGRYLVDHSPTRSSIGGGGVVTVYAAVRRGDAWDDPVESTSPDTLFDLHGYLDSAGRWDRTDLACVMPQWTLPNQIPYTFLVPSYCTSYFESNGQCDRIHRRRKPCGHVHVRVGKHTGVFVCQLSVSGSASLKKEHTRVPSAPFCKGFLQQTCFKKSCSEPHVPLPALLRQVAHEVLVHTPPRPGRKKAKGGRRPPPLSKEPPKDDTQDIPP</sequence>
<evidence type="ECO:0000313" key="3">
    <source>
        <dbReference type="EMBL" id="ETV75681.1"/>
    </source>
</evidence>
<dbReference type="GO" id="GO:0042796">
    <property type="term" value="P:snRNA transcription by RNA polymerase III"/>
    <property type="evidence" value="ECO:0007669"/>
    <property type="project" value="TreeGrafter"/>
</dbReference>
<reference evidence="3" key="1">
    <citation type="submission" date="2013-12" db="EMBL/GenBank/DDBJ databases">
        <title>The Genome Sequence of Aphanomyces astaci APO3.</title>
        <authorList>
            <consortium name="The Broad Institute Genomics Platform"/>
            <person name="Russ C."/>
            <person name="Tyler B."/>
            <person name="van West P."/>
            <person name="Dieguez-Uribeondo J."/>
            <person name="Young S.K."/>
            <person name="Zeng Q."/>
            <person name="Gargeya S."/>
            <person name="Fitzgerald M."/>
            <person name="Abouelleil A."/>
            <person name="Alvarado L."/>
            <person name="Chapman S.B."/>
            <person name="Gainer-Dewar J."/>
            <person name="Goldberg J."/>
            <person name="Griggs A."/>
            <person name="Gujja S."/>
            <person name="Hansen M."/>
            <person name="Howarth C."/>
            <person name="Imamovic A."/>
            <person name="Ireland A."/>
            <person name="Larimer J."/>
            <person name="McCowan C."/>
            <person name="Murphy C."/>
            <person name="Pearson M."/>
            <person name="Poon T.W."/>
            <person name="Priest M."/>
            <person name="Roberts A."/>
            <person name="Saif S."/>
            <person name="Shea T."/>
            <person name="Sykes S."/>
            <person name="Wortman J."/>
            <person name="Nusbaum C."/>
            <person name="Birren B."/>
        </authorList>
    </citation>
    <scope>NUCLEOTIDE SEQUENCE [LARGE SCALE GENOMIC DNA]</scope>
    <source>
        <strain evidence="3">APO3</strain>
    </source>
</reference>
<dbReference type="AlphaFoldDB" id="W4G8S1"/>
<feature type="compositionally biased region" description="Basic and acidic residues" evidence="1">
    <location>
        <begin position="656"/>
        <end position="667"/>
    </location>
</feature>
<protein>
    <recommendedName>
        <fullName evidence="2">Little elongation complex subunit 2 C-terminal domain-containing protein</fullName>
    </recommendedName>
</protein>
<feature type="region of interest" description="Disordered" evidence="1">
    <location>
        <begin position="633"/>
        <end position="667"/>
    </location>
</feature>
<dbReference type="InterPro" id="IPR019535">
    <property type="entry name" value="ICE2_C"/>
</dbReference>
<evidence type="ECO:0000259" key="2">
    <source>
        <dbReference type="Pfam" id="PF10505"/>
    </source>
</evidence>
<accession>W4G8S1</accession>
<evidence type="ECO:0000256" key="1">
    <source>
        <dbReference type="SAM" id="MobiDB-lite"/>
    </source>
</evidence>
<dbReference type="EMBL" id="KI913139">
    <property type="protein sequence ID" value="ETV75681.1"/>
    <property type="molecule type" value="Genomic_DNA"/>
</dbReference>
<dbReference type="GO" id="GO:0042795">
    <property type="term" value="P:snRNA transcription by RNA polymerase II"/>
    <property type="evidence" value="ECO:0007669"/>
    <property type="project" value="TreeGrafter"/>
</dbReference>
<feature type="domain" description="Little elongation complex subunit 2 C-terminal" evidence="2">
    <location>
        <begin position="341"/>
        <end position="506"/>
    </location>
</feature>
<feature type="region of interest" description="Disordered" evidence="1">
    <location>
        <begin position="36"/>
        <end position="60"/>
    </location>
</feature>
<dbReference type="Pfam" id="PF10505">
    <property type="entry name" value="NARG2_C"/>
    <property type="match status" value="1"/>
</dbReference>
<gene>
    <name evidence="3" type="ORF">H257_10071</name>
</gene>
<organism evidence="3">
    <name type="scientific">Aphanomyces astaci</name>
    <name type="common">Crayfish plague agent</name>
    <dbReference type="NCBI Taxonomy" id="112090"/>
    <lineage>
        <taxon>Eukaryota</taxon>
        <taxon>Sar</taxon>
        <taxon>Stramenopiles</taxon>
        <taxon>Oomycota</taxon>
        <taxon>Saprolegniomycetes</taxon>
        <taxon>Saprolegniales</taxon>
        <taxon>Verrucalvaceae</taxon>
        <taxon>Aphanomyces</taxon>
    </lineage>
</organism>
<dbReference type="PANTHER" id="PTHR14633">
    <property type="entry name" value="LITTLE ELONGATION COMPLEX SUBUNIT 2"/>
    <property type="match status" value="1"/>
</dbReference>
<feature type="compositionally biased region" description="Basic residues" evidence="1">
    <location>
        <begin position="639"/>
        <end position="648"/>
    </location>
</feature>
<dbReference type="GO" id="GO:0008023">
    <property type="term" value="C:transcription elongation factor complex"/>
    <property type="evidence" value="ECO:0007669"/>
    <property type="project" value="InterPro"/>
</dbReference>
<dbReference type="PANTHER" id="PTHR14633:SF3">
    <property type="entry name" value="LITTLE ELONGATION COMPLEX SUBUNIT 2"/>
    <property type="match status" value="1"/>
</dbReference>
<dbReference type="RefSeq" id="XP_009834812.1">
    <property type="nucleotide sequence ID" value="XM_009836510.1"/>
</dbReference>
<proteinExistence type="predicted"/>
<dbReference type="VEuPathDB" id="FungiDB:H257_10071"/>
<dbReference type="GeneID" id="20812067"/>
<dbReference type="GO" id="GO:0045945">
    <property type="term" value="P:positive regulation of transcription by RNA polymerase III"/>
    <property type="evidence" value="ECO:0007669"/>
    <property type="project" value="TreeGrafter"/>
</dbReference>
<name>W4G8S1_APHAT</name>
<dbReference type="OrthoDB" id="289162at2759"/>